<dbReference type="PANTHER" id="PTHR37526">
    <property type="entry name" value="PROTEIN TUSB"/>
    <property type="match status" value="1"/>
</dbReference>
<dbReference type="InterPro" id="IPR007215">
    <property type="entry name" value="Sulphur_relay_TusB/DsrH"/>
</dbReference>
<dbReference type="RefSeq" id="WP_142874883.1">
    <property type="nucleotide sequence ID" value="NZ_CP045503.2"/>
</dbReference>
<dbReference type="NCBIfam" id="TIGR03011">
    <property type="entry name" value="sulf_tusB_dsrH"/>
    <property type="match status" value="1"/>
</dbReference>
<evidence type="ECO:0000313" key="1">
    <source>
        <dbReference type="EMBL" id="QPG58054.1"/>
    </source>
</evidence>
<dbReference type="SUPFAM" id="SSF75169">
    <property type="entry name" value="DsrEFH-like"/>
    <property type="match status" value="1"/>
</dbReference>
<organism evidence="1 2">
    <name type="scientific">Shewanella eurypsychrophilus</name>
    <dbReference type="NCBI Taxonomy" id="2593656"/>
    <lineage>
        <taxon>Bacteria</taxon>
        <taxon>Pseudomonadati</taxon>
        <taxon>Pseudomonadota</taxon>
        <taxon>Gammaproteobacteria</taxon>
        <taxon>Alteromonadales</taxon>
        <taxon>Shewanellaceae</taxon>
        <taxon>Shewanella</taxon>
    </lineage>
</organism>
<dbReference type="InterPro" id="IPR027396">
    <property type="entry name" value="DsrEFH-like"/>
</dbReference>
<dbReference type="PANTHER" id="PTHR37526:SF1">
    <property type="entry name" value="PROTEIN TUSB"/>
    <property type="match status" value="1"/>
</dbReference>
<proteinExistence type="predicted"/>
<name>A0ABX6V6A5_9GAMM</name>
<evidence type="ECO:0000313" key="2">
    <source>
        <dbReference type="Proteomes" id="UP000316416"/>
    </source>
</evidence>
<dbReference type="Pfam" id="PF04077">
    <property type="entry name" value="DsrH"/>
    <property type="match status" value="1"/>
</dbReference>
<dbReference type="Proteomes" id="UP000316416">
    <property type="component" value="Chromosome"/>
</dbReference>
<dbReference type="EMBL" id="CP045503">
    <property type="protein sequence ID" value="QPG58054.1"/>
    <property type="molecule type" value="Genomic_DNA"/>
</dbReference>
<protein>
    <submittedName>
        <fullName evidence="1">Sulfurtransferase complex subunit TusB</fullName>
    </submittedName>
</protein>
<gene>
    <name evidence="1" type="primary">tusB</name>
    <name evidence="1" type="ORF">FM038_011795</name>
</gene>
<accession>A0ABX6V6A5</accession>
<dbReference type="Gene3D" id="3.40.1260.10">
    <property type="entry name" value="DsrEFH-like"/>
    <property type="match status" value="1"/>
</dbReference>
<reference evidence="1" key="1">
    <citation type="submission" date="2021-07" db="EMBL/GenBank/DDBJ databases">
        <title>Shewanella sp. YLB-07 whole genome sequence.</title>
        <authorList>
            <person name="Yu L."/>
        </authorList>
    </citation>
    <scope>NUCLEOTIDE SEQUENCE</scope>
    <source>
        <strain evidence="1">YLB-08</strain>
    </source>
</reference>
<keyword evidence="2" id="KW-1185">Reference proteome</keyword>
<sequence>MILHHIQTSPGQDRALDCALKYAAVEDSFMFSGNGVNALLIQKWKSRLNDKTVFLLKTDVQARGLEKLLAAYTQIEHNQFVEQTLIHKKVITW</sequence>